<dbReference type="NCBIfam" id="TIGR01764">
    <property type="entry name" value="excise"/>
    <property type="match status" value="1"/>
</dbReference>
<reference evidence="4" key="1">
    <citation type="submission" date="2015-08" db="EMBL/GenBank/DDBJ databases">
        <title>Complete Genome Sequence of Azospirillum thiophilum BV-S.</title>
        <authorList>
            <person name="Fomenkov A."/>
            <person name="Vincze T."/>
            <person name="Grabovich M."/>
            <person name="Dubinina G."/>
            <person name="Orlova M."/>
            <person name="Belousova E."/>
            <person name="Roberts R.J."/>
        </authorList>
    </citation>
    <scope>NUCLEOTIDE SEQUENCE [LARGE SCALE GENOMIC DNA]</scope>
    <source>
        <strain evidence="4">BV-S</strain>
    </source>
</reference>
<name>A0AAC8ZU38_9PROT</name>
<dbReference type="AlphaFoldDB" id="A0AAC8ZU38"/>
<evidence type="ECO:0000256" key="1">
    <source>
        <dbReference type="SAM" id="MobiDB-lite"/>
    </source>
</evidence>
<dbReference type="InterPro" id="IPR010093">
    <property type="entry name" value="SinI_DNA-bd"/>
</dbReference>
<reference evidence="3 4" key="2">
    <citation type="journal article" date="2016" name="Genome Announc.">
        <title>Complete Genome Sequence of a Strain of Azospirillum thiophilum Isolated from a Sulfide Spring.</title>
        <authorList>
            <person name="Fomenkov A."/>
            <person name="Vincze T."/>
            <person name="Grabovich M."/>
            <person name="Anton B.P."/>
            <person name="Dubinina G."/>
            <person name="Orlova M."/>
            <person name="Belousova E."/>
            <person name="Roberts R.J."/>
        </authorList>
    </citation>
    <scope>NUCLEOTIDE SEQUENCE [LARGE SCALE GENOMIC DNA]</scope>
    <source>
        <strain evidence="3 4">BV-S</strain>
    </source>
</reference>
<dbReference type="InterPro" id="IPR041657">
    <property type="entry name" value="HTH_17"/>
</dbReference>
<sequence length="121" mass="13082">MSTLRIAADPSALESLYGLDRSVRVATAATLLDADESHIRQLLREGELEGHRLGKRGVRISVASIEAYRQRGAIRPAKRSAQKPPKPAPATAAHREALAALRDMGVLAQPALTKPTTRRRG</sequence>
<organism evidence="3 4">
    <name type="scientific">Azospirillum thiophilum</name>
    <dbReference type="NCBI Taxonomy" id="528244"/>
    <lineage>
        <taxon>Bacteria</taxon>
        <taxon>Pseudomonadati</taxon>
        <taxon>Pseudomonadota</taxon>
        <taxon>Alphaproteobacteria</taxon>
        <taxon>Rhodospirillales</taxon>
        <taxon>Azospirillaceae</taxon>
        <taxon>Azospirillum</taxon>
    </lineage>
</organism>
<dbReference type="KEGG" id="ati:AL072_09415"/>
<accession>A0AAC8ZU38</accession>
<keyword evidence="4" id="KW-1185">Reference proteome</keyword>
<gene>
    <name evidence="3" type="ORF">AL072_09415</name>
</gene>
<feature type="domain" description="Helix-turn-helix" evidence="2">
    <location>
        <begin position="25"/>
        <end position="71"/>
    </location>
</feature>
<dbReference type="Pfam" id="PF12728">
    <property type="entry name" value="HTH_17"/>
    <property type="match status" value="1"/>
</dbReference>
<evidence type="ECO:0000313" key="4">
    <source>
        <dbReference type="Proteomes" id="UP000069935"/>
    </source>
</evidence>
<dbReference type="RefSeq" id="WP_045580546.1">
    <property type="nucleotide sequence ID" value="NZ_CP012401.1"/>
</dbReference>
<protein>
    <recommendedName>
        <fullName evidence="2">Helix-turn-helix domain-containing protein</fullName>
    </recommendedName>
</protein>
<evidence type="ECO:0000313" key="3">
    <source>
        <dbReference type="EMBL" id="ALG71096.1"/>
    </source>
</evidence>
<evidence type="ECO:0000259" key="2">
    <source>
        <dbReference type="Pfam" id="PF12728"/>
    </source>
</evidence>
<feature type="region of interest" description="Disordered" evidence="1">
    <location>
        <begin position="73"/>
        <end position="94"/>
    </location>
</feature>
<dbReference type="EMBL" id="CP012401">
    <property type="protein sequence ID" value="ALG71096.1"/>
    <property type="molecule type" value="Genomic_DNA"/>
</dbReference>
<proteinExistence type="predicted"/>
<dbReference type="Proteomes" id="UP000069935">
    <property type="component" value="Chromosome 1"/>
</dbReference>
<dbReference type="GO" id="GO:0003677">
    <property type="term" value="F:DNA binding"/>
    <property type="evidence" value="ECO:0007669"/>
    <property type="project" value="InterPro"/>
</dbReference>